<evidence type="ECO:0000256" key="1">
    <source>
        <dbReference type="ARBA" id="ARBA00007665"/>
    </source>
</evidence>
<dbReference type="InterPro" id="IPR015269">
    <property type="entry name" value="UPF0029_Impact_C"/>
</dbReference>
<dbReference type="Pfam" id="PF01205">
    <property type="entry name" value="Impact_N"/>
    <property type="match status" value="1"/>
</dbReference>
<reference evidence="4 5" key="1">
    <citation type="submission" date="2023-07" db="EMBL/GenBank/DDBJ databases">
        <title>Genomic Encyclopedia of Type Strains, Phase IV (KMG-IV): sequencing the most valuable type-strain genomes for metagenomic binning, comparative biology and taxonomic classification.</title>
        <authorList>
            <person name="Goeker M."/>
        </authorList>
    </citation>
    <scope>NUCLEOTIDE SEQUENCE [LARGE SCALE GENOMIC DNA]</scope>
    <source>
        <strain evidence="4 5">DSM 1112</strain>
    </source>
</reference>
<dbReference type="Gene3D" id="3.30.70.240">
    <property type="match status" value="1"/>
</dbReference>
<dbReference type="PANTHER" id="PTHR16301">
    <property type="entry name" value="IMPACT-RELATED"/>
    <property type="match status" value="1"/>
</dbReference>
<organism evidence="4 5">
    <name type="scientific">Pararhizobium capsulatum DSM 1112</name>
    <dbReference type="NCBI Taxonomy" id="1121113"/>
    <lineage>
        <taxon>Bacteria</taxon>
        <taxon>Pseudomonadati</taxon>
        <taxon>Pseudomonadota</taxon>
        <taxon>Alphaproteobacteria</taxon>
        <taxon>Hyphomicrobiales</taxon>
        <taxon>Rhizobiaceae</taxon>
        <taxon>Rhizobium/Agrobacterium group</taxon>
        <taxon>Pararhizobium</taxon>
    </lineage>
</organism>
<evidence type="ECO:0000259" key="2">
    <source>
        <dbReference type="Pfam" id="PF01205"/>
    </source>
</evidence>
<dbReference type="InterPro" id="IPR023582">
    <property type="entry name" value="Impact"/>
</dbReference>
<keyword evidence="5" id="KW-1185">Reference proteome</keyword>
<dbReference type="Proteomes" id="UP001230207">
    <property type="component" value="Unassembled WGS sequence"/>
</dbReference>
<dbReference type="SUPFAM" id="SSF54211">
    <property type="entry name" value="Ribosomal protein S5 domain 2-like"/>
    <property type="match status" value="1"/>
</dbReference>
<name>A0ABU0BKM0_9HYPH</name>
<evidence type="ECO:0000313" key="4">
    <source>
        <dbReference type="EMBL" id="MDQ0318792.1"/>
    </source>
</evidence>
<evidence type="ECO:0000259" key="3">
    <source>
        <dbReference type="Pfam" id="PF09186"/>
    </source>
</evidence>
<gene>
    <name evidence="4" type="ORF">QO002_000930</name>
</gene>
<dbReference type="Gene3D" id="3.30.230.30">
    <property type="entry name" value="Impact, N-terminal domain"/>
    <property type="match status" value="1"/>
</dbReference>
<feature type="domain" description="UPF0029" evidence="3">
    <location>
        <begin position="131"/>
        <end position="187"/>
    </location>
</feature>
<dbReference type="SUPFAM" id="SSF54980">
    <property type="entry name" value="EF-G C-terminal domain-like"/>
    <property type="match status" value="1"/>
</dbReference>
<sequence length="195" mass="21332">MFTLRTTETFSQDIKKSRFIAIYGPVADEQEAKDFIAAHSDPAANHNCWAYRIGQIYRFNDDGEPSGTAGKPILQAIDGQGLDHVAVVVIRWFGGILLGSGGLIRAYGGTAAMGLRAAEKTEVIETDGAKITCDFSDLAIVKARLFSNSVTIFEENFTGTGAILEVQMPKPLREVARTLVRDLTRGRATMRFDDE</sequence>
<dbReference type="InterPro" id="IPR020569">
    <property type="entry name" value="UPF0029_Impact_CS"/>
</dbReference>
<dbReference type="EMBL" id="JAUSVF010000001">
    <property type="protein sequence ID" value="MDQ0318792.1"/>
    <property type="molecule type" value="Genomic_DNA"/>
</dbReference>
<protein>
    <submittedName>
        <fullName evidence="4">YigZ family protein</fullName>
    </submittedName>
</protein>
<dbReference type="InterPro" id="IPR020568">
    <property type="entry name" value="Ribosomal_Su5_D2-typ_SF"/>
</dbReference>
<dbReference type="PANTHER" id="PTHR16301:SF20">
    <property type="entry name" value="IMPACT FAMILY MEMBER YIGZ"/>
    <property type="match status" value="1"/>
</dbReference>
<evidence type="ECO:0000313" key="5">
    <source>
        <dbReference type="Proteomes" id="UP001230207"/>
    </source>
</evidence>
<comment type="similarity">
    <text evidence="1">Belongs to the IMPACT family.</text>
</comment>
<comment type="caution">
    <text evidence="4">The sequence shown here is derived from an EMBL/GenBank/DDBJ whole genome shotgun (WGS) entry which is preliminary data.</text>
</comment>
<accession>A0ABU0BKM0</accession>
<proteinExistence type="inferred from homology"/>
<dbReference type="Pfam" id="PF09186">
    <property type="entry name" value="DUF1949"/>
    <property type="match status" value="1"/>
</dbReference>
<dbReference type="RefSeq" id="WP_307227149.1">
    <property type="nucleotide sequence ID" value="NZ_JAUSVF010000001.1"/>
</dbReference>
<dbReference type="PROSITE" id="PS00910">
    <property type="entry name" value="UPF0029"/>
    <property type="match status" value="1"/>
</dbReference>
<feature type="domain" description="Impact N-terminal" evidence="2">
    <location>
        <begin position="15"/>
        <end position="112"/>
    </location>
</feature>
<dbReference type="InterPro" id="IPR035647">
    <property type="entry name" value="EFG_III/V"/>
</dbReference>
<dbReference type="InterPro" id="IPR001498">
    <property type="entry name" value="Impact_N"/>
</dbReference>
<dbReference type="InterPro" id="IPR036956">
    <property type="entry name" value="Impact_N_sf"/>
</dbReference>